<dbReference type="PROSITE" id="PS51318">
    <property type="entry name" value="TAT"/>
    <property type="match status" value="1"/>
</dbReference>
<dbReference type="PANTHER" id="PTHR43053">
    <property type="entry name" value="GLYCOSIDASE FAMILY 31"/>
    <property type="match status" value="1"/>
</dbReference>
<accession>A0A418NI42</accession>
<keyword evidence="1" id="KW-0378">Hydrolase</keyword>
<evidence type="ECO:0000313" key="5">
    <source>
        <dbReference type="Proteomes" id="UP000285092"/>
    </source>
</evidence>
<gene>
    <name evidence="4" type="ORF">D2V04_09955</name>
</gene>
<evidence type="ECO:0000313" key="4">
    <source>
        <dbReference type="EMBL" id="RIV78185.1"/>
    </source>
</evidence>
<dbReference type="Gene3D" id="3.20.20.70">
    <property type="entry name" value="Aldolase class I"/>
    <property type="match status" value="1"/>
</dbReference>
<dbReference type="Pfam" id="PF02065">
    <property type="entry name" value="Melibiase"/>
    <property type="match status" value="1"/>
</dbReference>
<dbReference type="InterPro" id="IPR050985">
    <property type="entry name" value="Alpha-glycosidase_related"/>
</dbReference>
<keyword evidence="3" id="KW-0732">Signal</keyword>
<sequence length="695" mass="75236">MVRKTGLRRRQVLYLMSGTSAVLAAGAIAAPPVFAAPVANRFGNDALTIEIDSAMRTRLVVGGRALTSFSDSETLLPAKGVALAPFLLTDQGQGASKVAGLSGKTHSATGVSADGIEKTVEFTFDPDRPGIAAIVAIYRNIGRDPVSLRGWRNAAHSLTRGPRGLWTFAGSSHADRRDWIQPAPAGFEQRNYMGMNASDYGGGTPVVDIWRPDAGLAVGHLELTPELVALPVTSTGSETSIALESDQPFELLPGSEVATLTTFVAAHTGDCFAPLAAYREIMAARGLTDAFVPASAYEAMWCAWGYERNFNTAQVVGTLPKVKELGIEWAVLDDGWQTAEGDWYLDPEKFPRGDADMIEFVDQIRGAGLRPRLWLAPLAVDPGTDLLHDHADMLLLDENGAVNDVTWWNAFTLCPAYQPTIDHCTALVRKIIGEWGYEGLKLDGQHLNGVPPCHNPAHNHAYPEEASEKLPAFWQAVHEAATSINPDAILEFCPCGTSFAFHSLPYMNQVPASDPLSSWQIRTKGKTTKALMGRSAPYSGDHVELSDGGTDFASAVGIGGVVSTKFTWPRDTNNPSGELPPGGYVLTPDKERHWRKWISLYQEHDLARGTYRGELYDIGFDRPETHAIDQNGRCYFAFYADEYSGPVELRGLAAGRHRVTNIASGKVIGTVDAATPNLAVTFKKHLILQAERVGA</sequence>
<dbReference type="InterPro" id="IPR002252">
    <property type="entry name" value="Glyco_hydro_36"/>
</dbReference>
<feature type="chain" id="PRO_5019347877" evidence="3">
    <location>
        <begin position="36"/>
        <end position="695"/>
    </location>
</feature>
<dbReference type="AlphaFoldDB" id="A0A418NI42"/>
<dbReference type="PANTHER" id="PTHR43053:SF3">
    <property type="entry name" value="ALPHA-GALACTOSIDASE C-RELATED"/>
    <property type="match status" value="1"/>
</dbReference>
<keyword evidence="5" id="KW-1185">Reference proteome</keyword>
<dbReference type="CDD" id="cd14791">
    <property type="entry name" value="GH36"/>
    <property type="match status" value="1"/>
</dbReference>
<feature type="signal peptide" evidence="3">
    <location>
        <begin position="1"/>
        <end position="35"/>
    </location>
</feature>
<dbReference type="InterPro" id="IPR017853">
    <property type="entry name" value="GH"/>
</dbReference>
<dbReference type="GO" id="GO:0004557">
    <property type="term" value="F:alpha-galactosidase activity"/>
    <property type="evidence" value="ECO:0007669"/>
    <property type="project" value="InterPro"/>
</dbReference>
<evidence type="ECO:0000256" key="1">
    <source>
        <dbReference type="ARBA" id="ARBA00022801"/>
    </source>
</evidence>
<dbReference type="OrthoDB" id="9758822at2"/>
<dbReference type="InterPro" id="IPR006311">
    <property type="entry name" value="TAT_signal"/>
</dbReference>
<dbReference type="SUPFAM" id="SSF51445">
    <property type="entry name" value="(Trans)glycosidases"/>
    <property type="match status" value="1"/>
</dbReference>
<organism evidence="4 5">
    <name type="scientific">Pelagerythrobacter aerophilus</name>
    <dbReference type="NCBI Taxonomy" id="2306995"/>
    <lineage>
        <taxon>Bacteria</taxon>
        <taxon>Pseudomonadati</taxon>
        <taxon>Pseudomonadota</taxon>
        <taxon>Alphaproteobacteria</taxon>
        <taxon>Sphingomonadales</taxon>
        <taxon>Erythrobacteraceae</taxon>
        <taxon>Pelagerythrobacter</taxon>
    </lineage>
</organism>
<dbReference type="Proteomes" id="UP000285092">
    <property type="component" value="Unassembled WGS sequence"/>
</dbReference>
<evidence type="ECO:0000256" key="3">
    <source>
        <dbReference type="SAM" id="SignalP"/>
    </source>
</evidence>
<keyword evidence="2" id="KW-0326">Glycosidase</keyword>
<reference evidence="4 5" key="1">
    <citation type="submission" date="2018-08" db="EMBL/GenBank/DDBJ databases">
        <title>Altererythrobacter sp.Ery1 and Ery12, the genome sequencing of novel strains in genus Alterythrobacter.</title>
        <authorList>
            <person name="Cheng H."/>
            <person name="Wu Y.-H."/>
            <person name="Fang C."/>
            <person name="Xu X.-W."/>
        </authorList>
    </citation>
    <scope>NUCLEOTIDE SEQUENCE [LARGE SCALE GENOMIC DNA]</scope>
    <source>
        <strain evidence="4 5">Ery1</strain>
    </source>
</reference>
<proteinExistence type="predicted"/>
<evidence type="ECO:0000256" key="2">
    <source>
        <dbReference type="ARBA" id="ARBA00023295"/>
    </source>
</evidence>
<dbReference type="EMBL" id="QXFK01000016">
    <property type="protein sequence ID" value="RIV78185.1"/>
    <property type="molecule type" value="Genomic_DNA"/>
</dbReference>
<protein>
    <submittedName>
        <fullName evidence="4">Alpha-galactosidase</fullName>
    </submittedName>
</protein>
<name>A0A418NI42_9SPHN</name>
<dbReference type="InterPro" id="IPR013785">
    <property type="entry name" value="Aldolase_TIM"/>
</dbReference>
<comment type="caution">
    <text evidence="4">The sequence shown here is derived from an EMBL/GenBank/DDBJ whole genome shotgun (WGS) entry which is preliminary data.</text>
</comment>
<dbReference type="GO" id="GO:0016052">
    <property type="term" value="P:carbohydrate catabolic process"/>
    <property type="evidence" value="ECO:0007669"/>
    <property type="project" value="InterPro"/>
</dbReference>